<dbReference type="RefSeq" id="WP_189967888.1">
    <property type="nucleotide sequence ID" value="NZ_BMUA01000021.1"/>
</dbReference>
<dbReference type="EMBL" id="BNDY01000017">
    <property type="protein sequence ID" value="GHI40232.1"/>
    <property type="molecule type" value="Genomic_DNA"/>
</dbReference>
<evidence type="ECO:0000313" key="2">
    <source>
        <dbReference type="EMBL" id="GHI40232.1"/>
    </source>
</evidence>
<organism evidence="2 3">
    <name type="scientific">Streptomyces violascens</name>
    <dbReference type="NCBI Taxonomy" id="67381"/>
    <lineage>
        <taxon>Bacteria</taxon>
        <taxon>Bacillati</taxon>
        <taxon>Actinomycetota</taxon>
        <taxon>Actinomycetes</taxon>
        <taxon>Kitasatosporales</taxon>
        <taxon>Streptomycetaceae</taxon>
        <taxon>Streptomyces</taxon>
    </lineage>
</organism>
<gene>
    <name evidence="2" type="ORF">Sviol_46400</name>
</gene>
<dbReference type="Proteomes" id="UP001050808">
    <property type="component" value="Unassembled WGS sequence"/>
</dbReference>
<accession>A0ABQ3QSK5</accession>
<name>A0ABQ3QSK5_9ACTN</name>
<keyword evidence="3" id="KW-1185">Reference proteome</keyword>
<feature type="region of interest" description="Disordered" evidence="1">
    <location>
        <begin position="1"/>
        <end position="45"/>
    </location>
</feature>
<protein>
    <submittedName>
        <fullName evidence="2">Uncharacterized protein</fullName>
    </submittedName>
</protein>
<feature type="compositionally biased region" description="Basic and acidic residues" evidence="1">
    <location>
        <begin position="13"/>
        <end position="24"/>
    </location>
</feature>
<reference evidence="2" key="1">
    <citation type="submission" date="2024-05" db="EMBL/GenBank/DDBJ databases">
        <title>Whole genome shotgun sequence of Streptomyces violascens NBRC 12920.</title>
        <authorList>
            <person name="Komaki H."/>
            <person name="Tamura T."/>
        </authorList>
    </citation>
    <scope>NUCLEOTIDE SEQUENCE</scope>
    <source>
        <strain evidence="2">NBRC 12920</strain>
    </source>
</reference>
<evidence type="ECO:0000256" key="1">
    <source>
        <dbReference type="SAM" id="MobiDB-lite"/>
    </source>
</evidence>
<comment type="caution">
    <text evidence="2">The sequence shown here is derived from an EMBL/GenBank/DDBJ whole genome shotgun (WGS) entry which is preliminary data.</text>
</comment>
<evidence type="ECO:0000313" key="3">
    <source>
        <dbReference type="Proteomes" id="UP001050808"/>
    </source>
</evidence>
<proteinExistence type="predicted"/>
<sequence>MAHGVGGTPVNHLRADGFDVHDEDSFQLPDLPGGGLSPLRATRTPPARIERVVLASQE</sequence>